<feature type="transmembrane region" description="Helical" evidence="7">
    <location>
        <begin position="337"/>
        <end position="358"/>
    </location>
</feature>
<proteinExistence type="inferred from homology"/>
<evidence type="ECO:0008006" key="10">
    <source>
        <dbReference type="Google" id="ProtNLM"/>
    </source>
</evidence>
<keyword evidence="3" id="KW-1003">Cell membrane</keyword>
<evidence type="ECO:0000313" key="8">
    <source>
        <dbReference type="EMBL" id="MXR37653.1"/>
    </source>
</evidence>
<comment type="similarity">
    <text evidence="2">Belongs to the polysaccharide synthase family.</text>
</comment>
<accession>A0A845BYR7</accession>
<feature type="transmembrane region" description="Helical" evidence="7">
    <location>
        <begin position="378"/>
        <end position="399"/>
    </location>
</feature>
<evidence type="ECO:0000256" key="3">
    <source>
        <dbReference type="ARBA" id="ARBA00022475"/>
    </source>
</evidence>
<reference evidence="8 9" key="1">
    <citation type="submission" date="2019-12" db="EMBL/GenBank/DDBJ databases">
        <title>Neisseriaceae gen. nov. sp. Genome sequencing and assembly.</title>
        <authorList>
            <person name="Liu Z."/>
            <person name="Li A."/>
        </authorList>
    </citation>
    <scope>NUCLEOTIDE SEQUENCE [LARGE SCALE GENOMIC DNA]</scope>
    <source>
        <strain evidence="8 9">B2N2-7</strain>
    </source>
</reference>
<dbReference type="EMBL" id="WSSB01000010">
    <property type="protein sequence ID" value="MXR37653.1"/>
    <property type="molecule type" value="Genomic_DNA"/>
</dbReference>
<keyword evidence="4 7" id="KW-0812">Transmembrane</keyword>
<comment type="caution">
    <text evidence="8">The sequence shown here is derived from an EMBL/GenBank/DDBJ whole genome shotgun (WGS) entry which is preliminary data.</text>
</comment>
<evidence type="ECO:0000256" key="5">
    <source>
        <dbReference type="ARBA" id="ARBA00022989"/>
    </source>
</evidence>
<feature type="transmembrane region" description="Helical" evidence="7">
    <location>
        <begin position="411"/>
        <end position="428"/>
    </location>
</feature>
<name>A0A845BYR7_9NEIS</name>
<feature type="transmembrane region" description="Helical" evidence="7">
    <location>
        <begin position="266"/>
        <end position="290"/>
    </location>
</feature>
<feature type="transmembrane region" description="Helical" evidence="7">
    <location>
        <begin position="156"/>
        <end position="179"/>
    </location>
</feature>
<feature type="transmembrane region" description="Helical" evidence="7">
    <location>
        <begin position="124"/>
        <end position="144"/>
    </location>
</feature>
<organism evidence="8 9">
    <name type="scientific">Craterilacuibacter sinensis</name>
    <dbReference type="NCBI Taxonomy" id="2686017"/>
    <lineage>
        <taxon>Bacteria</taxon>
        <taxon>Pseudomonadati</taxon>
        <taxon>Pseudomonadota</taxon>
        <taxon>Betaproteobacteria</taxon>
        <taxon>Neisseriales</taxon>
        <taxon>Neisseriaceae</taxon>
        <taxon>Craterilacuibacter</taxon>
    </lineage>
</organism>
<dbReference type="RefSeq" id="WP_160797373.1">
    <property type="nucleotide sequence ID" value="NZ_WSSB01000010.1"/>
</dbReference>
<feature type="transmembrane region" description="Helical" evidence="7">
    <location>
        <begin position="296"/>
        <end position="316"/>
    </location>
</feature>
<evidence type="ECO:0000256" key="1">
    <source>
        <dbReference type="ARBA" id="ARBA00004651"/>
    </source>
</evidence>
<keyword evidence="9" id="KW-1185">Reference proteome</keyword>
<evidence type="ECO:0000256" key="2">
    <source>
        <dbReference type="ARBA" id="ARBA00007430"/>
    </source>
</evidence>
<gene>
    <name evidence="8" type="ORF">GQF02_11785</name>
</gene>
<keyword evidence="6 7" id="KW-0472">Membrane</keyword>
<evidence type="ECO:0000256" key="6">
    <source>
        <dbReference type="ARBA" id="ARBA00023136"/>
    </source>
</evidence>
<feature type="transmembrane region" description="Helical" evidence="7">
    <location>
        <begin position="29"/>
        <end position="56"/>
    </location>
</feature>
<dbReference type="GO" id="GO:0005886">
    <property type="term" value="C:plasma membrane"/>
    <property type="evidence" value="ECO:0007669"/>
    <property type="project" value="UniProtKB-SubCell"/>
</dbReference>
<feature type="transmembrane region" description="Helical" evidence="7">
    <location>
        <begin position="191"/>
        <end position="207"/>
    </location>
</feature>
<feature type="transmembrane region" description="Helical" evidence="7">
    <location>
        <begin position="62"/>
        <end position="81"/>
    </location>
</feature>
<evidence type="ECO:0000256" key="7">
    <source>
        <dbReference type="SAM" id="Phobius"/>
    </source>
</evidence>
<sequence length="461" mass="50548">MTQNISPVIASEMRPTRIDRLLHMAGLDFHILVTLLFRSWSIMAGGITVLLIPMFLSPSQQGYYYTFSAVLATQIFFELGLNHVLIQLTSHAAAHLHRVSETRLEGDVRWRYAIASLIRLSAKWNAVMASLFFITLLVGGSWFFSNKGSLSTTQWLTVWGVLVAATAVNLALSARLAICEGLGEIGHVARLRLYQSIAGYALLWFLLARGAGLWAVTAVPLANMLGTIWWLSRRRLTKGLNVQGLVTATDGCYTYRRDVFPLQWRIALSWASGYFIFNFLTPVVFALQGAVAAGKLGLSMAIFSAISTVGISWIHAKIPTFSAHIARNERAELNTIFNRQAIRAIGATTLCTAIFLVAVEVADQFTPKVLDRLPPRTALLLLSIATVANAAIFAMAAYIRAHKEEPLMAQSVASALLIGTGVYAMAHVGLIATVATYAGITVFVGLPWCALIFNRYRQKTL</sequence>
<feature type="transmembrane region" description="Helical" evidence="7">
    <location>
        <begin position="213"/>
        <end position="231"/>
    </location>
</feature>
<evidence type="ECO:0000313" key="9">
    <source>
        <dbReference type="Proteomes" id="UP000467214"/>
    </source>
</evidence>
<dbReference type="InterPro" id="IPR050833">
    <property type="entry name" value="Poly_Biosynth_Transport"/>
</dbReference>
<dbReference type="Proteomes" id="UP000467214">
    <property type="component" value="Unassembled WGS sequence"/>
</dbReference>
<dbReference type="PANTHER" id="PTHR30250:SF10">
    <property type="entry name" value="LIPOPOLYSACCHARIDE BIOSYNTHESIS PROTEIN WZXC"/>
    <property type="match status" value="1"/>
</dbReference>
<feature type="transmembrane region" description="Helical" evidence="7">
    <location>
        <begin position="434"/>
        <end position="453"/>
    </location>
</feature>
<comment type="subcellular location">
    <subcellularLocation>
        <location evidence="1">Cell membrane</location>
        <topology evidence="1">Multi-pass membrane protein</topology>
    </subcellularLocation>
</comment>
<dbReference type="AlphaFoldDB" id="A0A845BYR7"/>
<evidence type="ECO:0000256" key="4">
    <source>
        <dbReference type="ARBA" id="ARBA00022692"/>
    </source>
</evidence>
<keyword evidence="5 7" id="KW-1133">Transmembrane helix</keyword>
<protein>
    <recommendedName>
        <fullName evidence="10">Polysaccharide biosynthesis protein</fullName>
    </recommendedName>
</protein>
<dbReference type="PANTHER" id="PTHR30250">
    <property type="entry name" value="PST FAMILY PREDICTED COLANIC ACID TRANSPORTER"/>
    <property type="match status" value="1"/>
</dbReference>